<comment type="similarity">
    <text evidence="5">Belongs to the globin family.</text>
</comment>
<dbReference type="PANTHER" id="PTHR43396:SF3">
    <property type="entry name" value="FLAVOHEMOPROTEIN"/>
    <property type="match status" value="1"/>
</dbReference>
<dbReference type="Pfam" id="PF00042">
    <property type="entry name" value="Globin"/>
    <property type="match status" value="1"/>
</dbReference>
<name>A8LNC0_DINSH</name>
<dbReference type="Gene3D" id="1.10.490.10">
    <property type="entry name" value="Globins"/>
    <property type="match status" value="1"/>
</dbReference>
<dbReference type="EMBL" id="CP000830">
    <property type="protein sequence ID" value="ABV93633.1"/>
    <property type="molecule type" value="Genomic_DNA"/>
</dbReference>
<dbReference type="SUPFAM" id="SSF46458">
    <property type="entry name" value="Globin-like"/>
    <property type="match status" value="1"/>
</dbReference>
<dbReference type="InterPro" id="IPR000971">
    <property type="entry name" value="Globin"/>
</dbReference>
<evidence type="ECO:0000313" key="7">
    <source>
        <dbReference type="EMBL" id="ABV93633.1"/>
    </source>
</evidence>
<sequence>MPTDASLRVQNTWALVAPISDQVGDLFYANLFRMDPTTKPLFAGNIDLQGRKLVQTLGFIVDHLEDPDRLLPAAQELAVRHVSYGVTRTQYASVGAALVKSLRQLLGTAFSPEDEAAWAEVYGGLSAAMIAAAYPDTSYTKV</sequence>
<dbReference type="GO" id="GO:0046872">
    <property type="term" value="F:metal ion binding"/>
    <property type="evidence" value="ECO:0007669"/>
    <property type="project" value="UniProtKB-KW"/>
</dbReference>
<protein>
    <submittedName>
        <fullName evidence="7">Putative flavohemoglobin / bacterial hemoglobin</fullName>
    </submittedName>
</protein>
<reference evidence="8" key="1">
    <citation type="journal article" date="2010" name="ISME J.">
        <title>The complete genome sequence of the algal symbiont Dinoroseobacter shibae: a hitchhiker's guide to life in the sea.</title>
        <authorList>
            <person name="Wagner-Dobler I."/>
            <person name="Ballhausen B."/>
            <person name="Berger M."/>
            <person name="Brinkhoff T."/>
            <person name="Buchholz I."/>
            <person name="Bunk B."/>
            <person name="Cypionka H."/>
            <person name="Daniel R."/>
            <person name="Drepper T."/>
            <person name="Gerdts G."/>
            <person name="Hahnke S."/>
            <person name="Han C."/>
            <person name="Jahn D."/>
            <person name="Kalhoefer D."/>
            <person name="Kiss H."/>
            <person name="Klenk H.P."/>
            <person name="Kyrpides N."/>
            <person name="Liebl W."/>
            <person name="Liesegang H."/>
            <person name="Meincke L."/>
            <person name="Pati A."/>
            <person name="Petersen J."/>
            <person name="Piekarski T."/>
            <person name="Pommerenke C."/>
            <person name="Pradella S."/>
            <person name="Pukall R."/>
            <person name="Rabus R."/>
            <person name="Stackebrandt E."/>
            <person name="Thole S."/>
            <person name="Thompson L."/>
            <person name="Tielen P."/>
            <person name="Tomasch J."/>
            <person name="von Jan M."/>
            <person name="Wanphrut N."/>
            <person name="Wichels A."/>
            <person name="Zech H."/>
            <person name="Simon M."/>
        </authorList>
    </citation>
    <scope>NUCLEOTIDE SEQUENCE [LARGE SCALE GENOMIC DNA]</scope>
    <source>
        <strain evidence="8">DSM 16493 / NCIMB 14021 / DFL 12</strain>
    </source>
</reference>
<dbReference type="GO" id="GO:0071949">
    <property type="term" value="F:FAD binding"/>
    <property type="evidence" value="ECO:0007669"/>
    <property type="project" value="TreeGrafter"/>
</dbReference>
<keyword evidence="1 5" id="KW-0349">Heme</keyword>
<feature type="domain" description="Globin" evidence="6">
    <location>
        <begin position="1"/>
        <end position="134"/>
    </location>
</feature>
<proteinExistence type="inferred from homology"/>
<dbReference type="InterPro" id="IPR009050">
    <property type="entry name" value="Globin-like_sf"/>
</dbReference>
<dbReference type="HOGENOM" id="CLU_003827_13_3_5"/>
<evidence type="ECO:0000256" key="3">
    <source>
        <dbReference type="ARBA" id="ARBA00022723"/>
    </source>
</evidence>
<keyword evidence="8" id="KW-1185">Reference proteome</keyword>
<evidence type="ECO:0000259" key="6">
    <source>
        <dbReference type="PROSITE" id="PS01033"/>
    </source>
</evidence>
<organism evidence="7 8">
    <name type="scientific">Dinoroseobacter shibae (strain DSM 16493 / NCIMB 14021 / DFL 12)</name>
    <dbReference type="NCBI Taxonomy" id="398580"/>
    <lineage>
        <taxon>Bacteria</taxon>
        <taxon>Pseudomonadati</taxon>
        <taxon>Pseudomonadota</taxon>
        <taxon>Alphaproteobacteria</taxon>
        <taxon>Rhodobacterales</taxon>
        <taxon>Roseobacteraceae</taxon>
        <taxon>Dinoroseobacter</taxon>
    </lineage>
</organism>
<evidence type="ECO:0000256" key="4">
    <source>
        <dbReference type="ARBA" id="ARBA00023004"/>
    </source>
</evidence>
<keyword evidence="4" id="KW-0408">Iron</keyword>
<dbReference type="RefSeq" id="WP_012178563.1">
    <property type="nucleotide sequence ID" value="NC_009952.1"/>
</dbReference>
<dbReference type="GO" id="GO:0046210">
    <property type="term" value="P:nitric oxide catabolic process"/>
    <property type="evidence" value="ECO:0007669"/>
    <property type="project" value="TreeGrafter"/>
</dbReference>
<dbReference type="GO" id="GO:0005344">
    <property type="term" value="F:oxygen carrier activity"/>
    <property type="evidence" value="ECO:0007669"/>
    <property type="project" value="UniProtKB-KW"/>
</dbReference>
<dbReference type="PRINTS" id="PR01907">
    <property type="entry name" value="WORMGLOBIN"/>
</dbReference>
<evidence type="ECO:0000313" key="8">
    <source>
        <dbReference type="Proteomes" id="UP000006833"/>
    </source>
</evidence>
<dbReference type="KEGG" id="dsh:Dshi_1891"/>
<dbReference type="STRING" id="398580.Dshi_1891"/>
<keyword evidence="2 5" id="KW-0561">Oxygen transport</keyword>
<dbReference type="PROSITE" id="PS01033">
    <property type="entry name" value="GLOBIN"/>
    <property type="match status" value="1"/>
</dbReference>
<dbReference type="GO" id="GO:0008941">
    <property type="term" value="F:nitric oxide dioxygenase NAD(P)H activity"/>
    <property type="evidence" value="ECO:0007669"/>
    <property type="project" value="TreeGrafter"/>
</dbReference>
<keyword evidence="3" id="KW-0479">Metal-binding</keyword>
<dbReference type="GO" id="GO:0019825">
    <property type="term" value="F:oxygen binding"/>
    <property type="evidence" value="ECO:0007669"/>
    <property type="project" value="InterPro"/>
</dbReference>
<accession>A8LNC0</accession>
<dbReference type="eggNOG" id="COG1017">
    <property type="taxonomic scope" value="Bacteria"/>
</dbReference>
<dbReference type="CDD" id="cd12131">
    <property type="entry name" value="HGbI-like"/>
    <property type="match status" value="1"/>
</dbReference>
<keyword evidence="5" id="KW-0813">Transport</keyword>
<dbReference type="GO" id="GO:0020037">
    <property type="term" value="F:heme binding"/>
    <property type="evidence" value="ECO:0007669"/>
    <property type="project" value="InterPro"/>
</dbReference>
<dbReference type="InterPro" id="IPR012292">
    <property type="entry name" value="Globin/Proto"/>
</dbReference>
<dbReference type="PANTHER" id="PTHR43396">
    <property type="entry name" value="FLAVOHEMOPROTEIN"/>
    <property type="match status" value="1"/>
</dbReference>
<gene>
    <name evidence="7" type="ordered locus">Dshi_1891</name>
</gene>
<dbReference type="GO" id="GO:0071500">
    <property type="term" value="P:cellular response to nitrosative stress"/>
    <property type="evidence" value="ECO:0007669"/>
    <property type="project" value="TreeGrafter"/>
</dbReference>
<dbReference type="AlphaFoldDB" id="A8LNC0"/>
<dbReference type="Proteomes" id="UP000006833">
    <property type="component" value="Chromosome"/>
</dbReference>
<evidence type="ECO:0000256" key="1">
    <source>
        <dbReference type="ARBA" id="ARBA00022617"/>
    </source>
</evidence>
<evidence type="ECO:0000256" key="5">
    <source>
        <dbReference type="RuleBase" id="RU000356"/>
    </source>
</evidence>
<evidence type="ECO:0000256" key="2">
    <source>
        <dbReference type="ARBA" id="ARBA00022621"/>
    </source>
</evidence>